<keyword evidence="2" id="KW-1185">Reference proteome</keyword>
<protein>
    <submittedName>
        <fullName evidence="1">7891_t:CDS:1</fullName>
    </submittedName>
</protein>
<dbReference type="EMBL" id="CAJVPM010039221">
    <property type="protein sequence ID" value="CAG8700221.1"/>
    <property type="molecule type" value="Genomic_DNA"/>
</dbReference>
<dbReference type="Proteomes" id="UP000789860">
    <property type="component" value="Unassembled WGS sequence"/>
</dbReference>
<evidence type="ECO:0000313" key="1">
    <source>
        <dbReference type="EMBL" id="CAG8700221.1"/>
    </source>
</evidence>
<feature type="non-terminal residue" evidence="1">
    <location>
        <position position="1"/>
    </location>
</feature>
<proteinExistence type="predicted"/>
<comment type="caution">
    <text evidence="1">The sequence shown here is derived from an EMBL/GenBank/DDBJ whole genome shotgun (WGS) entry which is preliminary data.</text>
</comment>
<organism evidence="1 2">
    <name type="scientific">Scutellospora calospora</name>
    <dbReference type="NCBI Taxonomy" id="85575"/>
    <lineage>
        <taxon>Eukaryota</taxon>
        <taxon>Fungi</taxon>
        <taxon>Fungi incertae sedis</taxon>
        <taxon>Mucoromycota</taxon>
        <taxon>Glomeromycotina</taxon>
        <taxon>Glomeromycetes</taxon>
        <taxon>Diversisporales</taxon>
        <taxon>Gigasporaceae</taxon>
        <taxon>Scutellospora</taxon>
    </lineage>
</organism>
<reference evidence="1" key="1">
    <citation type="submission" date="2021-06" db="EMBL/GenBank/DDBJ databases">
        <authorList>
            <person name="Kallberg Y."/>
            <person name="Tangrot J."/>
            <person name="Rosling A."/>
        </authorList>
    </citation>
    <scope>NUCLEOTIDE SEQUENCE</scope>
    <source>
        <strain evidence="1">AU212A</strain>
    </source>
</reference>
<sequence>IASSEVGRGVLYVDIPSRFDDFGKEFGKALNFAFEKRISFTQQLILIEPLWWRALEAFKRGAKAYKAKFIKPAFIIYDNTMPKKNADDNIYIAVFISSEGVVPRRMESRSAWSRAKLTIEIGDLSKEESMKYLTEKLKITEEAEKLYELVGGRILELKGVTDQLSSGIH</sequence>
<accession>A0ACA9PFM5</accession>
<evidence type="ECO:0000313" key="2">
    <source>
        <dbReference type="Proteomes" id="UP000789860"/>
    </source>
</evidence>
<name>A0ACA9PFM5_9GLOM</name>
<gene>
    <name evidence="1" type="ORF">SCALOS_LOCUS10466</name>
</gene>